<organism evidence="2 3">
    <name type="scientific">Lacinutrix venerupis</name>
    <dbReference type="NCBI Taxonomy" id="1486034"/>
    <lineage>
        <taxon>Bacteria</taxon>
        <taxon>Pseudomonadati</taxon>
        <taxon>Bacteroidota</taxon>
        <taxon>Flavobacteriia</taxon>
        <taxon>Flavobacteriales</taxon>
        <taxon>Flavobacteriaceae</taxon>
        <taxon>Lacinutrix</taxon>
    </lineage>
</organism>
<feature type="transmembrane region" description="Helical" evidence="1">
    <location>
        <begin position="101"/>
        <end position="119"/>
    </location>
</feature>
<feature type="transmembrane region" description="Helical" evidence="1">
    <location>
        <begin position="201"/>
        <end position="219"/>
    </location>
</feature>
<keyword evidence="1" id="KW-1133">Transmembrane helix</keyword>
<dbReference type="PANTHER" id="PTHR37308:SF1">
    <property type="entry name" value="POLYPRENYL-PHOSPHATE TRANSPORTER"/>
    <property type="match status" value="1"/>
</dbReference>
<dbReference type="KEGG" id="lvn:BWR22_05060"/>
<evidence type="ECO:0000313" key="2">
    <source>
        <dbReference type="EMBL" id="APX99705.1"/>
    </source>
</evidence>
<evidence type="ECO:0000256" key="1">
    <source>
        <dbReference type="SAM" id="Phobius"/>
    </source>
</evidence>
<dbReference type="InterPro" id="IPR007163">
    <property type="entry name" value="VCA0040-like"/>
</dbReference>
<feature type="transmembrane region" description="Helical" evidence="1">
    <location>
        <begin position="156"/>
        <end position="189"/>
    </location>
</feature>
<feature type="transmembrane region" description="Helical" evidence="1">
    <location>
        <begin position="71"/>
        <end position="89"/>
    </location>
</feature>
<dbReference type="Pfam" id="PF04018">
    <property type="entry name" value="VCA0040-like"/>
    <property type="match status" value="1"/>
</dbReference>
<protein>
    <submittedName>
        <fullName evidence="2">DUF368 domain-containing protein</fullName>
    </submittedName>
</protein>
<proteinExistence type="predicted"/>
<reference evidence="2 3" key="1">
    <citation type="submission" date="2017-01" db="EMBL/GenBank/DDBJ databases">
        <title>Complete genome of Lacinutrix venerupis DOK2-8 isolated from seawater in Dokdo.</title>
        <authorList>
            <person name="Chi W.-J."/>
            <person name="Kim J.H."/>
        </authorList>
    </citation>
    <scope>NUCLEOTIDE SEQUENCE [LARGE SCALE GENOMIC DNA]</scope>
    <source>
        <strain evidence="2 3">DOK2-8</strain>
    </source>
</reference>
<dbReference type="EMBL" id="CP019352">
    <property type="protein sequence ID" value="APX99705.1"/>
    <property type="molecule type" value="Genomic_DNA"/>
</dbReference>
<dbReference type="RefSeq" id="WP_076732334.1">
    <property type="nucleotide sequence ID" value="NZ_CP019352.1"/>
</dbReference>
<dbReference type="Proteomes" id="UP000187506">
    <property type="component" value="Chromosome"/>
</dbReference>
<dbReference type="PANTHER" id="PTHR37308">
    <property type="entry name" value="INTEGRAL MEMBRANE PROTEIN"/>
    <property type="match status" value="1"/>
</dbReference>
<gene>
    <name evidence="2" type="ORF">BWR22_05060</name>
</gene>
<keyword evidence="1" id="KW-0472">Membrane</keyword>
<feature type="transmembrane region" description="Helical" evidence="1">
    <location>
        <begin position="125"/>
        <end position="144"/>
    </location>
</feature>
<name>A0AAC9LJ83_9FLAO</name>
<accession>A0AAC9LJ83</accession>
<dbReference type="AlphaFoldDB" id="A0AAC9LJ83"/>
<keyword evidence="3" id="KW-1185">Reference proteome</keyword>
<feature type="transmembrane region" description="Helical" evidence="1">
    <location>
        <begin position="309"/>
        <end position="327"/>
    </location>
</feature>
<evidence type="ECO:0000313" key="3">
    <source>
        <dbReference type="Proteomes" id="UP000187506"/>
    </source>
</evidence>
<sequence>MQRKFKDYFLIALKGVAMGAADAVPGVSGGTIAFISGIYEELISSISNINLSLFKTLKQDGLKSFWKQANGNFLLALLTGILISFASFMRLAKYLIEQHPVLIWSFFFGLIVVSIYFVGKQITKWTIGSVIVLLAGAALAFYITSLPSLGANNSAWFLFFAGAIAICAMILPGISGSFILIILGAYTALSNAINDWDFKKIGLFAIGAIAGLLSFSKLLKWLFKNYHNTTLALLTGFILGSLNKMWPWKRTISVMKDETGKVIDFNQVSELGTLSVFQKQTNDYESYKTVLEESILPNLYSELNGVNPQLIFAILLMIVGFLTIFVLEKIGSKKV</sequence>
<keyword evidence="1" id="KW-0812">Transmembrane</keyword>